<dbReference type="Proteomes" id="UP000734854">
    <property type="component" value="Unassembled WGS sequence"/>
</dbReference>
<comment type="subcellular location">
    <subcellularLocation>
        <location evidence="1">Membrane</location>
    </subcellularLocation>
</comment>
<comment type="caution">
    <text evidence="4">The sequence shown here is derived from an EMBL/GenBank/DDBJ whole genome shotgun (WGS) entry which is preliminary data.</text>
</comment>
<dbReference type="GO" id="GO:0005886">
    <property type="term" value="C:plasma membrane"/>
    <property type="evidence" value="ECO:0007669"/>
    <property type="project" value="TreeGrafter"/>
</dbReference>
<feature type="transmembrane region" description="Helical" evidence="3">
    <location>
        <begin position="15"/>
        <end position="44"/>
    </location>
</feature>
<dbReference type="GO" id="GO:0098542">
    <property type="term" value="P:defense response to other organism"/>
    <property type="evidence" value="ECO:0007669"/>
    <property type="project" value="InterPro"/>
</dbReference>
<accession>A0A8J5M706</accession>
<proteinExistence type="predicted"/>
<dbReference type="InterPro" id="IPR044839">
    <property type="entry name" value="NDR1-like"/>
</dbReference>
<evidence type="ECO:0000313" key="5">
    <source>
        <dbReference type="Proteomes" id="UP000734854"/>
    </source>
</evidence>
<name>A0A8J5M706_ZINOF</name>
<dbReference type="PANTHER" id="PTHR31234">
    <property type="entry name" value="LATE EMBRYOGENESIS ABUNDANT (LEA) HYDROXYPROLINE-RICH GLYCOPROTEIN FAMILY"/>
    <property type="match status" value="1"/>
</dbReference>
<evidence type="ECO:0000256" key="3">
    <source>
        <dbReference type="SAM" id="Phobius"/>
    </source>
</evidence>
<evidence type="ECO:0000256" key="1">
    <source>
        <dbReference type="ARBA" id="ARBA00004370"/>
    </source>
</evidence>
<dbReference type="PANTHER" id="PTHR31234:SF66">
    <property type="entry name" value="LATE EMBRYOGENESIS ABUNDANT PROTEIN"/>
    <property type="match status" value="1"/>
</dbReference>
<evidence type="ECO:0008006" key="6">
    <source>
        <dbReference type="Google" id="ProtNLM"/>
    </source>
</evidence>
<dbReference type="AlphaFoldDB" id="A0A8J5M706"/>
<protein>
    <recommendedName>
        <fullName evidence="6">Late embryogenesis abundant protein LEA-2 subgroup domain-containing protein</fullName>
    </recommendedName>
</protein>
<sequence>MPQLISDQGRHTNPLVWLAAILCSVLAIAVIAGGIVVFAIYMIYKPRAPYIKVAYAQLSRLDYDQSGLLEIEMALALVAENDNERVHTSFSDQSILLQFHGIDVAALQADPFEVAKNSSVDLNYLFRSGPLPLDDSAMETMDVALKRGVVPIELNGHARTRWRVGVFLSLRSLAHLHCKLRFFWPNGSAIDLDCTSRAR</sequence>
<dbReference type="OrthoDB" id="1875580at2759"/>
<evidence type="ECO:0000313" key="4">
    <source>
        <dbReference type="EMBL" id="KAG6535950.1"/>
    </source>
</evidence>
<reference evidence="4 5" key="1">
    <citation type="submission" date="2020-08" db="EMBL/GenBank/DDBJ databases">
        <title>Plant Genome Project.</title>
        <authorList>
            <person name="Zhang R.-G."/>
        </authorList>
    </citation>
    <scope>NUCLEOTIDE SEQUENCE [LARGE SCALE GENOMIC DNA]</scope>
    <source>
        <tissue evidence="4">Rhizome</tissue>
    </source>
</reference>
<gene>
    <name evidence="4" type="ORF">ZIOFF_000981</name>
</gene>
<keyword evidence="5" id="KW-1185">Reference proteome</keyword>
<evidence type="ECO:0000256" key="2">
    <source>
        <dbReference type="ARBA" id="ARBA00023136"/>
    </source>
</evidence>
<keyword evidence="3" id="KW-0812">Transmembrane</keyword>
<organism evidence="4 5">
    <name type="scientific">Zingiber officinale</name>
    <name type="common">Ginger</name>
    <name type="synonym">Amomum zingiber</name>
    <dbReference type="NCBI Taxonomy" id="94328"/>
    <lineage>
        <taxon>Eukaryota</taxon>
        <taxon>Viridiplantae</taxon>
        <taxon>Streptophyta</taxon>
        <taxon>Embryophyta</taxon>
        <taxon>Tracheophyta</taxon>
        <taxon>Spermatophyta</taxon>
        <taxon>Magnoliopsida</taxon>
        <taxon>Liliopsida</taxon>
        <taxon>Zingiberales</taxon>
        <taxon>Zingiberaceae</taxon>
        <taxon>Zingiber</taxon>
    </lineage>
</organism>
<keyword evidence="3" id="KW-1133">Transmembrane helix</keyword>
<dbReference type="EMBL" id="JACMSC010000001">
    <property type="protein sequence ID" value="KAG6535950.1"/>
    <property type="molecule type" value="Genomic_DNA"/>
</dbReference>
<keyword evidence="2 3" id="KW-0472">Membrane</keyword>